<sequence>MKENDPDVSVGVCVTKFPLAVLLTEQVGVTVAAALAFARFAPTPQTGWFRNRDNVKIRVANAELATL</sequence>
<accession>A0A4U8V3H4</accession>
<dbReference type="EMBL" id="CM016762">
    <property type="protein sequence ID" value="TMS39809.1"/>
    <property type="molecule type" value="Genomic_DNA"/>
</dbReference>
<name>A0A4U8V3H4_STECR</name>
<gene>
    <name evidence="1" type="ORF">L596_006282</name>
</gene>
<evidence type="ECO:0000313" key="2">
    <source>
        <dbReference type="Proteomes" id="UP000298663"/>
    </source>
</evidence>
<dbReference type="AlphaFoldDB" id="A0A4U8V3H4"/>
<reference evidence="1 2" key="2">
    <citation type="journal article" date="2019" name="G3 (Bethesda)">
        <title>Hybrid Assembly of the Genome of the Entomopathogenic Nematode Steinernema carpocapsae Identifies the X-Chromosome.</title>
        <authorList>
            <person name="Serra L."/>
            <person name="Macchietto M."/>
            <person name="Macias-Munoz A."/>
            <person name="McGill C.J."/>
            <person name="Rodriguez I.M."/>
            <person name="Rodriguez B."/>
            <person name="Murad R."/>
            <person name="Mortazavi A."/>
        </authorList>
    </citation>
    <scope>NUCLEOTIDE SEQUENCE [LARGE SCALE GENOMIC DNA]</scope>
    <source>
        <strain evidence="1 2">ALL</strain>
    </source>
</reference>
<dbReference type="Proteomes" id="UP000298663">
    <property type="component" value="Chromosome X"/>
</dbReference>
<organism evidence="1 2">
    <name type="scientific">Steinernema carpocapsae</name>
    <name type="common">Entomopathogenic nematode</name>
    <dbReference type="NCBI Taxonomy" id="34508"/>
    <lineage>
        <taxon>Eukaryota</taxon>
        <taxon>Metazoa</taxon>
        <taxon>Ecdysozoa</taxon>
        <taxon>Nematoda</taxon>
        <taxon>Chromadorea</taxon>
        <taxon>Rhabditida</taxon>
        <taxon>Tylenchina</taxon>
        <taxon>Panagrolaimomorpha</taxon>
        <taxon>Strongyloidoidea</taxon>
        <taxon>Steinernematidae</taxon>
        <taxon>Steinernema</taxon>
    </lineage>
</organism>
<protein>
    <submittedName>
        <fullName evidence="1">Uncharacterized protein</fullName>
    </submittedName>
</protein>
<reference evidence="1 2" key="1">
    <citation type="journal article" date="2015" name="Genome Biol.">
        <title>Comparative genomics of Steinernema reveals deeply conserved gene regulatory networks.</title>
        <authorList>
            <person name="Dillman A.R."/>
            <person name="Macchietto M."/>
            <person name="Porter C.F."/>
            <person name="Rogers A."/>
            <person name="Williams B."/>
            <person name="Antoshechkin I."/>
            <person name="Lee M.M."/>
            <person name="Goodwin Z."/>
            <person name="Lu X."/>
            <person name="Lewis E.E."/>
            <person name="Goodrich-Blair H."/>
            <person name="Stock S.P."/>
            <person name="Adams B.J."/>
            <person name="Sternberg P.W."/>
            <person name="Mortazavi A."/>
        </authorList>
    </citation>
    <scope>NUCLEOTIDE SEQUENCE [LARGE SCALE GENOMIC DNA]</scope>
    <source>
        <strain evidence="1 2">ALL</strain>
    </source>
</reference>
<proteinExistence type="predicted"/>
<keyword evidence="2" id="KW-1185">Reference proteome</keyword>
<evidence type="ECO:0000313" key="1">
    <source>
        <dbReference type="EMBL" id="TMS39809.1"/>
    </source>
</evidence>